<keyword evidence="3" id="KW-1185">Reference proteome</keyword>
<sequence>MKKNTVQFSICLLFTLLLNACDCGIWGAHDLGDKLTLLEGDKTEDRIIVYCTDKSGECCRGGISVVPSQERHYDTNGNYAEYVLTAKSNEKFVVTKTIQLKDKKENYWVISKGFNIMDLNCDKINCDSIIQSHIIGPLDSNAFENKMKELKIDLTLDK</sequence>
<evidence type="ECO:0008006" key="4">
    <source>
        <dbReference type="Google" id="ProtNLM"/>
    </source>
</evidence>
<reference evidence="2 3" key="1">
    <citation type="submission" date="2021-04" db="EMBL/GenBank/DDBJ databases">
        <title>Chitinophaga sp. nov., isolated from the rhizosphere soil.</title>
        <authorList>
            <person name="He S."/>
        </authorList>
    </citation>
    <scope>NUCLEOTIDE SEQUENCE [LARGE SCALE GENOMIC DNA]</scope>
    <source>
        <strain evidence="2 3">2R12</strain>
    </source>
</reference>
<dbReference type="Proteomes" id="UP000676386">
    <property type="component" value="Unassembled WGS sequence"/>
</dbReference>
<evidence type="ECO:0000313" key="3">
    <source>
        <dbReference type="Proteomes" id="UP000676386"/>
    </source>
</evidence>
<feature type="signal peptide" evidence="1">
    <location>
        <begin position="1"/>
        <end position="20"/>
    </location>
</feature>
<proteinExistence type="predicted"/>
<dbReference type="RefSeq" id="WP_211973053.1">
    <property type="nucleotide sequence ID" value="NZ_CBFHAM010000085.1"/>
</dbReference>
<organism evidence="2 3">
    <name type="scientific">Chitinophaga hostae</name>
    <dbReference type="NCBI Taxonomy" id="2831022"/>
    <lineage>
        <taxon>Bacteria</taxon>
        <taxon>Pseudomonadati</taxon>
        <taxon>Bacteroidota</taxon>
        <taxon>Chitinophagia</taxon>
        <taxon>Chitinophagales</taxon>
        <taxon>Chitinophagaceae</taxon>
        <taxon>Chitinophaga</taxon>
    </lineage>
</organism>
<protein>
    <recommendedName>
        <fullName evidence="4">Lipoprotein</fullName>
    </recommendedName>
</protein>
<evidence type="ECO:0000313" key="2">
    <source>
        <dbReference type="EMBL" id="MBS0027948.1"/>
    </source>
</evidence>
<accession>A0ABS5IYA9</accession>
<keyword evidence="1" id="KW-0732">Signal</keyword>
<feature type="chain" id="PRO_5047487619" description="Lipoprotein" evidence="1">
    <location>
        <begin position="21"/>
        <end position="158"/>
    </location>
</feature>
<dbReference type="EMBL" id="JAGTXB010000004">
    <property type="protein sequence ID" value="MBS0027948.1"/>
    <property type="molecule type" value="Genomic_DNA"/>
</dbReference>
<evidence type="ECO:0000256" key="1">
    <source>
        <dbReference type="SAM" id="SignalP"/>
    </source>
</evidence>
<name>A0ABS5IYA9_9BACT</name>
<gene>
    <name evidence="2" type="ORF">KE626_11585</name>
</gene>
<comment type="caution">
    <text evidence="2">The sequence shown here is derived from an EMBL/GenBank/DDBJ whole genome shotgun (WGS) entry which is preliminary data.</text>
</comment>